<dbReference type="EMBL" id="JARH01000980">
    <property type="protein sequence ID" value="EXF74521.1"/>
    <property type="molecule type" value="Genomic_DNA"/>
</dbReference>
<dbReference type="GO" id="GO:0010181">
    <property type="term" value="F:FMN binding"/>
    <property type="evidence" value="ECO:0007669"/>
    <property type="project" value="TreeGrafter"/>
</dbReference>
<evidence type="ECO:0000256" key="1">
    <source>
        <dbReference type="ARBA" id="ARBA00022993"/>
    </source>
</evidence>
<dbReference type="HOGENOM" id="CLU_033319_3_0_1"/>
<proteinExistence type="inferred from homology"/>
<dbReference type="OrthoDB" id="1532798at2759"/>
<dbReference type="GO" id="GO:0015937">
    <property type="term" value="P:coenzyme A biosynthetic process"/>
    <property type="evidence" value="ECO:0007669"/>
    <property type="project" value="UniProtKB-KW"/>
</dbReference>
<keyword evidence="5" id="KW-1185">Reference proteome</keyword>
<keyword evidence="1" id="KW-0173">Coenzyme A biosynthesis</keyword>
<dbReference type="InterPro" id="IPR003382">
    <property type="entry name" value="Flavoprotein"/>
</dbReference>
<feature type="domain" description="Flavoprotein" evidence="3">
    <location>
        <begin position="24"/>
        <end position="218"/>
    </location>
</feature>
<dbReference type="GO" id="GO:0071513">
    <property type="term" value="C:phosphopantothenoylcysteine decarboxylase complex"/>
    <property type="evidence" value="ECO:0007669"/>
    <property type="project" value="TreeGrafter"/>
</dbReference>
<sequence>MSKVGVSDDPAAAVAASRSDGKTHLLLCASGSVATIKLPNIIKALGHHKNLAIRVILTASATEFLNGSTEEQPSLAVIRALPNVEGIHLDADEWVQPWRRGASILHIELRRWADLMLIAPLSANTLAKIVNGFSDNLLTSVVRAWDADGFIDGRKKKILVATAMNSAMYAHPITAKQVKVLEEEWSWFEVLRPIEKTLACGDTGGGAMMSWEDIVKVTEARLGL</sequence>
<gene>
    <name evidence="4" type="ORF">CFIO01_01999</name>
</gene>
<evidence type="ECO:0000313" key="4">
    <source>
        <dbReference type="EMBL" id="EXF74521.1"/>
    </source>
</evidence>
<dbReference type="eggNOG" id="KOG0672">
    <property type="taxonomic scope" value="Eukaryota"/>
</dbReference>
<dbReference type="Proteomes" id="UP000020467">
    <property type="component" value="Unassembled WGS sequence"/>
</dbReference>
<comment type="similarity">
    <text evidence="2">Belongs to the HFCD (homooligomeric flavin containing Cys decarboxylase) superfamily.</text>
</comment>
<dbReference type="InterPro" id="IPR036551">
    <property type="entry name" value="Flavin_trans-like"/>
</dbReference>
<dbReference type="Gene3D" id="3.40.50.1950">
    <property type="entry name" value="Flavin prenyltransferase-like"/>
    <property type="match status" value="1"/>
</dbReference>
<organism evidence="4 5">
    <name type="scientific">Colletotrichum fioriniae PJ7</name>
    <dbReference type="NCBI Taxonomy" id="1445577"/>
    <lineage>
        <taxon>Eukaryota</taxon>
        <taxon>Fungi</taxon>
        <taxon>Dikarya</taxon>
        <taxon>Ascomycota</taxon>
        <taxon>Pezizomycotina</taxon>
        <taxon>Sordariomycetes</taxon>
        <taxon>Hypocreomycetidae</taxon>
        <taxon>Glomerellales</taxon>
        <taxon>Glomerellaceae</taxon>
        <taxon>Colletotrichum</taxon>
        <taxon>Colletotrichum acutatum species complex</taxon>
    </lineage>
</organism>
<name>A0A010R2N4_9PEZI</name>
<dbReference type="PANTHER" id="PTHR14359:SF6">
    <property type="entry name" value="PHOSPHOPANTOTHENOYLCYSTEINE DECARBOXYLASE"/>
    <property type="match status" value="1"/>
</dbReference>
<dbReference type="AlphaFoldDB" id="A0A010R2N4"/>
<dbReference type="SUPFAM" id="SSF52507">
    <property type="entry name" value="Homo-oligomeric flavin-containing Cys decarboxylases, HFCD"/>
    <property type="match status" value="1"/>
</dbReference>
<dbReference type="KEGG" id="cfj:CFIO01_01999"/>
<dbReference type="PANTHER" id="PTHR14359">
    <property type="entry name" value="HOMO-OLIGOMERIC FLAVIN CONTAINING CYS DECARBOXYLASE FAMILY"/>
    <property type="match status" value="1"/>
</dbReference>
<reference evidence="4 5" key="1">
    <citation type="submission" date="2014-02" db="EMBL/GenBank/DDBJ databases">
        <title>The genome sequence of Colletotrichum fioriniae PJ7.</title>
        <authorList>
            <person name="Baroncelli R."/>
            <person name="Thon M.R."/>
        </authorList>
    </citation>
    <scope>NUCLEOTIDE SEQUENCE [LARGE SCALE GENOMIC DNA]</scope>
    <source>
        <strain evidence="4 5">PJ7</strain>
    </source>
</reference>
<evidence type="ECO:0000313" key="5">
    <source>
        <dbReference type="Proteomes" id="UP000020467"/>
    </source>
</evidence>
<accession>A0A010R2N4</accession>
<evidence type="ECO:0000256" key="2">
    <source>
        <dbReference type="ARBA" id="ARBA00038350"/>
    </source>
</evidence>
<evidence type="ECO:0000259" key="3">
    <source>
        <dbReference type="Pfam" id="PF02441"/>
    </source>
</evidence>
<dbReference type="STRING" id="1445577.A0A010R2N4"/>
<dbReference type="Pfam" id="PF02441">
    <property type="entry name" value="Flavoprotein"/>
    <property type="match status" value="1"/>
</dbReference>
<protein>
    <submittedName>
        <fullName evidence="4">Flavoprotein</fullName>
    </submittedName>
</protein>
<dbReference type="GO" id="GO:0004633">
    <property type="term" value="F:phosphopantothenoylcysteine decarboxylase activity"/>
    <property type="evidence" value="ECO:0007669"/>
    <property type="project" value="TreeGrafter"/>
</dbReference>
<comment type="caution">
    <text evidence="4">The sequence shown here is derived from an EMBL/GenBank/DDBJ whole genome shotgun (WGS) entry which is preliminary data.</text>
</comment>